<keyword evidence="1" id="KW-0812">Transmembrane</keyword>
<feature type="transmembrane region" description="Helical" evidence="1">
    <location>
        <begin position="14"/>
        <end position="32"/>
    </location>
</feature>
<protein>
    <submittedName>
        <fullName evidence="2">Uncharacterized protein</fullName>
    </submittedName>
</protein>
<dbReference type="Proteomes" id="UP001597053">
    <property type="component" value="Unassembled WGS sequence"/>
</dbReference>
<proteinExistence type="predicted"/>
<gene>
    <name evidence="2" type="ORF">ACFQZ8_30810</name>
</gene>
<sequence length="56" mass="6385">MVFIGATGTPRAEVMVPLVAGTVLVAWGLFYLTRVLPISKQELIDARRRWWIVRDD</sequence>
<evidence type="ECO:0000313" key="2">
    <source>
        <dbReference type="EMBL" id="MFD0788326.1"/>
    </source>
</evidence>
<evidence type="ECO:0000256" key="1">
    <source>
        <dbReference type="SAM" id="Phobius"/>
    </source>
</evidence>
<comment type="caution">
    <text evidence="2">The sequence shown here is derived from an EMBL/GenBank/DDBJ whole genome shotgun (WGS) entry which is preliminary data.</text>
</comment>
<evidence type="ECO:0000313" key="3">
    <source>
        <dbReference type="Proteomes" id="UP001597053"/>
    </source>
</evidence>
<keyword evidence="1" id="KW-1133">Transmembrane helix</keyword>
<keyword evidence="1" id="KW-0472">Membrane</keyword>
<reference evidence="3" key="1">
    <citation type="journal article" date="2019" name="Int. J. Syst. Evol. Microbiol.">
        <title>The Global Catalogue of Microorganisms (GCM) 10K type strain sequencing project: providing services to taxonomists for standard genome sequencing and annotation.</title>
        <authorList>
            <consortium name="The Broad Institute Genomics Platform"/>
            <consortium name="The Broad Institute Genome Sequencing Center for Infectious Disease"/>
            <person name="Wu L."/>
            <person name="Ma J."/>
        </authorList>
    </citation>
    <scope>NUCLEOTIDE SEQUENCE [LARGE SCALE GENOMIC DNA]</scope>
    <source>
        <strain evidence="3">JCM 32148</strain>
    </source>
</reference>
<dbReference type="EMBL" id="JBHTHM010002687">
    <property type="protein sequence ID" value="MFD0788326.1"/>
    <property type="molecule type" value="Genomic_DNA"/>
</dbReference>
<organism evidence="2 3">
    <name type="scientific">Micromonospora azadirachtae</name>
    <dbReference type="NCBI Taxonomy" id="1970735"/>
    <lineage>
        <taxon>Bacteria</taxon>
        <taxon>Bacillati</taxon>
        <taxon>Actinomycetota</taxon>
        <taxon>Actinomycetes</taxon>
        <taxon>Micromonosporales</taxon>
        <taxon>Micromonosporaceae</taxon>
        <taxon>Micromonospora</taxon>
    </lineage>
</organism>
<keyword evidence="3" id="KW-1185">Reference proteome</keyword>
<name>A0ABW3ACJ8_9ACTN</name>
<accession>A0ABW3ACJ8</accession>